<keyword evidence="1" id="KW-0460">Magnesium</keyword>
<dbReference type="FunFam" id="1.50.10.130:FF:000001">
    <property type="entry name" value="Isoprene synthase, chloroplastic"/>
    <property type="match status" value="1"/>
</dbReference>
<dbReference type="PANTHER" id="PTHR31225:SF241">
    <property type="entry name" value="TERPENE SYNTHASE FAMILY, METAL-BINDING DOMAIN PROTEIN"/>
    <property type="match status" value="1"/>
</dbReference>
<feature type="domain" description="Terpene synthase N-terminal" evidence="3">
    <location>
        <begin position="7"/>
        <end position="137"/>
    </location>
</feature>
<accession>A0A8T0CKH1</accession>
<sequence length="197" mass="22715">MLTGVVDKPSQMLHLIDQIQRLGIHYHFEREIDEQLEQIYKSYSQLDHGDFKGDDLHVQGFNISSEVFNNFKDNEGNFKKSLITDVCGLLSLYEACHLRCHGDSILEEALPFAITHLESIDKMKVSTNLAKQVSHALEQPLRKGLPRLEARHYISLYQEEPSHDEVLLTLAKLDFNLLQEQHQKEIGRITRSNNFAC</sequence>
<dbReference type="InterPro" id="IPR001906">
    <property type="entry name" value="Terpene_synth_N"/>
</dbReference>
<dbReference type="Gramene" id="rna-gnl|WGS:JABURB|Cocit.L2155.1">
    <property type="protein sequence ID" value="cds-KAF7848260.1"/>
    <property type="gene ID" value="gene-BT93_L2155"/>
</dbReference>
<reference evidence="4" key="1">
    <citation type="submission" date="2020-05" db="EMBL/GenBank/DDBJ databases">
        <title>WGS assembly of Corymbia citriodora subspecies variegata.</title>
        <authorList>
            <person name="Barry K."/>
            <person name="Hundley H."/>
            <person name="Shu S."/>
            <person name="Jenkins J."/>
            <person name="Grimwood J."/>
            <person name="Baten A."/>
        </authorList>
    </citation>
    <scope>NUCLEOTIDE SEQUENCE</scope>
    <source>
        <strain evidence="4">CV2-018</strain>
    </source>
</reference>
<dbReference type="EMBL" id="MU090211">
    <property type="protein sequence ID" value="KAF7848260.1"/>
    <property type="molecule type" value="Genomic_DNA"/>
</dbReference>
<proteinExistence type="predicted"/>
<dbReference type="InterPro" id="IPR036965">
    <property type="entry name" value="Terpene_synth_N_sf"/>
</dbReference>
<dbReference type="Gene3D" id="1.50.10.130">
    <property type="entry name" value="Terpene synthase, N-terminal domain"/>
    <property type="match status" value="1"/>
</dbReference>
<dbReference type="InterPro" id="IPR050148">
    <property type="entry name" value="Terpene_synthase-like"/>
</dbReference>
<dbReference type="InterPro" id="IPR008930">
    <property type="entry name" value="Terpenoid_cyclase/PrenylTrfase"/>
</dbReference>
<protein>
    <recommendedName>
        <fullName evidence="3">Terpene synthase N-terminal domain-containing protein</fullName>
    </recommendedName>
</protein>
<dbReference type="PANTHER" id="PTHR31225">
    <property type="entry name" value="OS04G0344100 PROTEIN-RELATED"/>
    <property type="match status" value="1"/>
</dbReference>
<gene>
    <name evidence="4" type="ORF">BT93_L2155</name>
</gene>
<name>A0A8T0CKH1_CORYI</name>
<dbReference type="OrthoDB" id="1877784at2759"/>
<organism evidence="4 5">
    <name type="scientific">Corymbia citriodora subsp. variegata</name>
    <dbReference type="NCBI Taxonomy" id="360336"/>
    <lineage>
        <taxon>Eukaryota</taxon>
        <taxon>Viridiplantae</taxon>
        <taxon>Streptophyta</taxon>
        <taxon>Embryophyta</taxon>
        <taxon>Tracheophyta</taxon>
        <taxon>Spermatophyta</taxon>
        <taxon>Magnoliopsida</taxon>
        <taxon>eudicotyledons</taxon>
        <taxon>Gunneridae</taxon>
        <taxon>Pentapetalae</taxon>
        <taxon>rosids</taxon>
        <taxon>malvids</taxon>
        <taxon>Myrtales</taxon>
        <taxon>Myrtaceae</taxon>
        <taxon>Myrtoideae</taxon>
        <taxon>Eucalypteae</taxon>
        <taxon>Corymbia</taxon>
    </lineage>
</organism>
<keyword evidence="2" id="KW-0456">Lyase</keyword>
<evidence type="ECO:0000313" key="4">
    <source>
        <dbReference type="EMBL" id="KAF7848260.1"/>
    </source>
</evidence>
<dbReference type="AlphaFoldDB" id="A0A8T0CKH1"/>
<evidence type="ECO:0000256" key="2">
    <source>
        <dbReference type="ARBA" id="ARBA00023239"/>
    </source>
</evidence>
<keyword evidence="5" id="KW-1185">Reference proteome</keyword>
<evidence type="ECO:0000259" key="3">
    <source>
        <dbReference type="Pfam" id="PF01397"/>
    </source>
</evidence>
<dbReference type="Proteomes" id="UP000806378">
    <property type="component" value="Unassembled WGS sequence"/>
</dbReference>
<evidence type="ECO:0000256" key="1">
    <source>
        <dbReference type="ARBA" id="ARBA00022842"/>
    </source>
</evidence>
<dbReference type="GO" id="GO:0010333">
    <property type="term" value="F:terpene synthase activity"/>
    <property type="evidence" value="ECO:0007669"/>
    <property type="project" value="InterPro"/>
</dbReference>
<dbReference type="Pfam" id="PF01397">
    <property type="entry name" value="Terpene_synth"/>
    <property type="match status" value="1"/>
</dbReference>
<dbReference type="SUPFAM" id="SSF48239">
    <property type="entry name" value="Terpenoid cyclases/Protein prenyltransferases"/>
    <property type="match status" value="1"/>
</dbReference>
<comment type="caution">
    <text evidence="4">The sequence shown here is derived from an EMBL/GenBank/DDBJ whole genome shotgun (WGS) entry which is preliminary data.</text>
</comment>
<evidence type="ECO:0000313" key="5">
    <source>
        <dbReference type="Proteomes" id="UP000806378"/>
    </source>
</evidence>
<dbReference type="GO" id="GO:0016114">
    <property type="term" value="P:terpenoid biosynthetic process"/>
    <property type="evidence" value="ECO:0007669"/>
    <property type="project" value="InterPro"/>
</dbReference>